<organism evidence="2 3">
    <name type="scientific">Vulcanimicrobium alpinum</name>
    <dbReference type="NCBI Taxonomy" id="3016050"/>
    <lineage>
        <taxon>Bacteria</taxon>
        <taxon>Bacillati</taxon>
        <taxon>Vulcanimicrobiota</taxon>
        <taxon>Vulcanimicrobiia</taxon>
        <taxon>Vulcanimicrobiales</taxon>
        <taxon>Vulcanimicrobiaceae</taxon>
        <taxon>Vulcanimicrobium</taxon>
    </lineage>
</organism>
<evidence type="ECO:0000313" key="3">
    <source>
        <dbReference type="Proteomes" id="UP001317532"/>
    </source>
</evidence>
<proteinExistence type="predicted"/>
<dbReference type="InterPro" id="IPR009875">
    <property type="entry name" value="PilZ_domain"/>
</dbReference>
<dbReference type="Proteomes" id="UP001317532">
    <property type="component" value="Chromosome"/>
</dbReference>
<name>A0AAN1XYC6_UNVUL</name>
<dbReference type="KEGG" id="vab:WPS_29140"/>
<evidence type="ECO:0000313" key="2">
    <source>
        <dbReference type="EMBL" id="BDE07638.1"/>
    </source>
</evidence>
<dbReference type="RefSeq" id="WP_317995216.1">
    <property type="nucleotide sequence ID" value="NZ_AP025523.1"/>
</dbReference>
<reference evidence="2 3" key="1">
    <citation type="journal article" date="2022" name="ISME Commun">
        <title>Vulcanimicrobium alpinus gen. nov. sp. nov., the first cultivated representative of the candidate phylum 'Eremiobacterota', is a metabolically versatile aerobic anoxygenic phototroph.</title>
        <authorList>
            <person name="Yabe S."/>
            <person name="Muto K."/>
            <person name="Abe K."/>
            <person name="Yokota A."/>
            <person name="Staudigel H."/>
            <person name="Tebo B.M."/>
        </authorList>
    </citation>
    <scope>NUCLEOTIDE SEQUENCE [LARGE SCALE GENOMIC DNA]</scope>
    <source>
        <strain evidence="2 3">WC8-2</strain>
    </source>
</reference>
<sequence length="223" mass="25989">MLPELLAWFSGKEQNRRKFPRKRKPYRATYSDDNNAARPAIGLDISGGGLCILTQEPIPRDECEVRAEIDQRPVWLRVKTVWQDNVQHQGRKVWRYGMRFTGIPADDWDAIVRYSTDKPVAETNKAQEELTAVRMTPDDTARLLPKELQTRLLQMLVERRRLAPLDARVTPLVQYFYSGIVRHNDRLVHRLVIQSKVVGMERDELYESRFVFDENGGNVQILN</sequence>
<gene>
    <name evidence="2" type="ORF">WPS_29140</name>
</gene>
<dbReference type="SUPFAM" id="SSF141371">
    <property type="entry name" value="PilZ domain-like"/>
    <property type="match status" value="1"/>
</dbReference>
<dbReference type="Gene3D" id="2.40.10.220">
    <property type="entry name" value="predicted glycosyltransferase like domains"/>
    <property type="match status" value="1"/>
</dbReference>
<dbReference type="Pfam" id="PF07238">
    <property type="entry name" value="PilZ"/>
    <property type="match status" value="1"/>
</dbReference>
<dbReference type="AlphaFoldDB" id="A0AAN1XYC6"/>
<feature type="domain" description="PilZ" evidence="1">
    <location>
        <begin position="15"/>
        <end position="115"/>
    </location>
</feature>
<accession>A0AAN1XYC6</accession>
<keyword evidence="3" id="KW-1185">Reference proteome</keyword>
<evidence type="ECO:0000259" key="1">
    <source>
        <dbReference type="Pfam" id="PF07238"/>
    </source>
</evidence>
<dbReference type="EMBL" id="AP025523">
    <property type="protein sequence ID" value="BDE07638.1"/>
    <property type="molecule type" value="Genomic_DNA"/>
</dbReference>
<protein>
    <recommendedName>
        <fullName evidence="1">PilZ domain-containing protein</fullName>
    </recommendedName>
</protein>
<dbReference type="GO" id="GO:0035438">
    <property type="term" value="F:cyclic-di-GMP binding"/>
    <property type="evidence" value="ECO:0007669"/>
    <property type="project" value="InterPro"/>
</dbReference>